<sequence>MDADCEMTVWERRWLEKEAGPHSPGTSSPTLVYPPSRLLDHPEWRKQVLHSAQSSMHCNFEETSQDLPHRIRRKAGVKNLRRAAAKLSQQEARFSLSASPLWQNPVSAAAHLQFPSSNIPCPPTPSPRLRLLILSLKNKSLLERSETKSSTQKSTPCSTLSKEVFTGPSYSLLTGEADNSLITLTFLVPASSNLFLALRVDYESNGLLTPSRSRRNPITSLPGLLYHKLNICTHSSRTVSTAARSAVLISISNVEHSSMDNSQRQDGTSSSSAHSTPARSATAGSTPARSTPTRSVFHDFPEAYASITGARSPSQQVPLLPQRALGGAPAGSPPSALPPTPPANVSLEQNTSQSDRLEAPMSSSYGHTSELLNTATASTQDNDYSSASSPPPFPSPQGRAIVEPNSNNSPCRSSFQPTADLPTIIANSELLSSPPPSPSDFEVHDMDSYFDVGFNINTGAGVRSETTAVSSGNGSISSIPSPLHLNVRESQNNVVTASSEQASNQQTMPTTANLPPAADDNVSHYGESYVDRDDQSYYGSASDNEDDESLYPASLNIGSAAASWSPIAREQTTSTVGRIIQSYRSETLNPENLIYEDYDHDTPHSQITYNDEDLMASPASSRSPRRGTSADHVRSARLSRATLDDEAWATESDASVVRPSLRRAHDLEGTGQSSISLFQFAPAASNDNSAERGSTSRLTQHHELERTSSHHFPGAIPLASLQRPDGSMPGSVWDDEAQDSFIVVDSNHRQSGADTPRLRFGQPGWEPRDASVLDNALSTPLMPATTPTLPRRVAASVARFISSPRSSRATDAGRRGSLPYTNSADTELTTFGPRRSDNASGLTTPDPAAFPLTSLSGRNPSSPTQRANCEEYLSTGRDSLVLGSGRATGGLGSQQAAPSRRRVGEEAHIPRLHPSRETTEEEMMWSRVAVAFATLPFIGLALGYGILDSSIRWCTEGRVEGVRRRHKRWARSLGWAWLVVGVTMTITWLVALKVLPNDLP</sequence>
<name>A0A5N6KR69_9ROSI</name>
<organism evidence="3 4">
    <name type="scientific">Carpinus fangiana</name>
    <dbReference type="NCBI Taxonomy" id="176857"/>
    <lineage>
        <taxon>Eukaryota</taxon>
        <taxon>Viridiplantae</taxon>
        <taxon>Streptophyta</taxon>
        <taxon>Embryophyta</taxon>
        <taxon>Tracheophyta</taxon>
        <taxon>Spermatophyta</taxon>
        <taxon>Magnoliopsida</taxon>
        <taxon>eudicotyledons</taxon>
        <taxon>Gunneridae</taxon>
        <taxon>Pentapetalae</taxon>
        <taxon>rosids</taxon>
        <taxon>fabids</taxon>
        <taxon>Fagales</taxon>
        <taxon>Betulaceae</taxon>
        <taxon>Carpinus</taxon>
    </lineage>
</organism>
<evidence type="ECO:0000256" key="2">
    <source>
        <dbReference type="SAM" id="Phobius"/>
    </source>
</evidence>
<feature type="region of interest" description="Disordered" evidence="1">
    <location>
        <begin position="597"/>
        <end position="634"/>
    </location>
</feature>
<keyword evidence="2" id="KW-0812">Transmembrane</keyword>
<feature type="region of interest" description="Disordered" evidence="1">
    <location>
        <begin position="532"/>
        <end position="551"/>
    </location>
</feature>
<evidence type="ECO:0000313" key="3">
    <source>
        <dbReference type="EMBL" id="KAB8338914.1"/>
    </source>
</evidence>
<keyword evidence="2" id="KW-1133">Transmembrane helix</keyword>
<feature type="region of interest" description="Disordered" evidence="1">
    <location>
        <begin position="705"/>
        <end position="727"/>
    </location>
</feature>
<feature type="compositionally biased region" description="Polar residues" evidence="1">
    <location>
        <begin position="819"/>
        <end position="829"/>
    </location>
</feature>
<proteinExistence type="predicted"/>
<evidence type="ECO:0000256" key="1">
    <source>
        <dbReference type="SAM" id="MobiDB-lite"/>
    </source>
</evidence>
<keyword evidence="4" id="KW-1185">Reference proteome</keyword>
<comment type="caution">
    <text evidence="3">The sequence shown here is derived from an EMBL/GenBank/DDBJ whole genome shotgun (WGS) entry which is preliminary data.</text>
</comment>
<keyword evidence="2" id="KW-0472">Membrane</keyword>
<feature type="compositionally biased region" description="Low complexity" evidence="1">
    <location>
        <begin position="470"/>
        <end position="482"/>
    </location>
</feature>
<dbReference type="EMBL" id="VIBQ01000010">
    <property type="protein sequence ID" value="KAB8338914.1"/>
    <property type="molecule type" value="Genomic_DNA"/>
</dbReference>
<dbReference type="OrthoDB" id="5353066at2759"/>
<feature type="compositionally biased region" description="Polar residues" evidence="1">
    <location>
        <begin position="488"/>
        <end position="513"/>
    </location>
</feature>
<feature type="compositionally biased region" description="Polar residues" evidence="1">
    <location>
        <begin position="284"/>
        <end position="294"/>
    </location>
</feature>
<feature type="compositionally biased region" description="Pro residues" evidence="1">
    <location>
        <begin position="331"/>
        <end position="342"/>
    </location>
</feature>
<feature type="region of interest" description="Disordered" evidence="1">
    <location>
        <begin position="379"/>
        <end position="418"/>
    </location>
</feature>
<accession>A0A5N6KR69</accession>
<feature type="compositionally biased region" description="Polar residues" evidence="1">
    <location>
        <begin position="257"/>
        <end position="267"/>
    </location>
</feature>
<evidence type="ECO:0000313" key="4">
    <source>
        <dbReference type="Proteomes" id="UP000327013"/>
    </source>
</evidence>
<feature type="region of interest" description="Disordered" evidence="1">
    <location>
        <begin position="465"/>
        <end position="527"/>
    </location>
</feature>
<gene>
    <name evidence="3" type="ORF">FH972_021854</name>
</gene>
<dbReference type="AlphaFoldDB" id="A0A5N6KR69"/>
<feature type="region of interest" description="Disordered" evidence="1">
    <location>
        <begin position="257"/>
        <end position="296"/>
    </location>
</feature>
<feature type="region of interest" description="Disordered" evidence="1">
    <location>
        <begin position="803"/>
        <end position="867"/>
    </location>
</feature>
<feature type="transmembrane region" description="Helical" evidence="2">
    <location>
        <begin position="924"/>
        <end position="947"/>
    </location>
</feature>
<feature type="compositionally biased region" description="Polar residues" evidence="1">
    <location>
        <begin position="853"/>
        <end position="867"/>
    </location>
</feature>
<feature type="transmembrane region" description="Helical" evidence="2">
    <location>
        <begin position="973"/>
        <end position="995"/>
    </location>
</feature>
<feature type="compositionally biased region" description="Polar residues" evidence="1">
    <location>
        <begin position="404"/>
        <end position="417"/>
    </location>
</feature>
<reference evidence="3 4" key="1">
    <citation type="submission" date="2019-06" db="EMBL/GenBank/DDBJ databases">
        <title>A chromosomal-level reference genome of Carpinus fangiana (Coryloideae, Betulaceae).</title>
        <authorList>
            <person name="Yang X."/>
            <person name="Wang Z."/>
            <person name="Zhang L."/>
            <person name="Hao G."/>
            <person name="Liu J."/>
            <person name="Yang Y."/>
        </authorList>
    </citation>
    <scope>NUCLEOTIDE SEQUENCE [LARGE SCALE GENOMIC DNA]</scope>
    <source>
        <strain evidence="3">Cfa_2016G</strain>
        <tissue evidence="3">Leaf</tissue>
    </source>
</reference>
<protein>
    <submittedName>
        <fullName evidence="3">Uncharacterized protein</fullName>
    </submittedName>
</protein>
<dbReference type="Proteomes" id="UP000327013">
    <property type="component" value="Unassembled WGS sequence"/>
</dbReference>
<feature type="compositionally biased region" description="Low complexity" evidence="1">
    <location>
        <begin position="268"/>
        <end position="283"/>
    </location>
</feature>
<feature type="region of interest" description="Disordered" evidence="1">
    <location>
        <begin position="322"/>
        <end position="366"/>
    </location>
</feature>